<gene>
    <name evidence="1" type="ORF">F7R25_05020</name>
</gene>
<sequence length="101" mass="10556">MVSSRFDSVSSGCAGCVPACIVDSKVTSHIRAKATAGDIFLTGCDYAEKPLGRVEALSGGLFRWIQEDRCLSRCVAGAHLKGDRWGAVDAPDGQGAPNEGQ</sequence>
<protein>
    <submittedName>
        <fullName evidence="1">Uncharacterized protein</fullName>
    </submittedName>
</protein>
<name>A0A6L3N4M9_9BURK</name>
<dbReference type="AlphaFoldDB" id="A0A6L3N4M9"/>
<dbReference type="Proteomes" id="UP000473470">
    <property type="component" value="Unassembled WGS sequence"/>
</dbReference>
<evidence type="ECO:0000313" key="1">
    <source>
        <dbReference type="EMBL" id="KAB0640394.1"/>
    </source>
</evidence>
<evidence type="ECO:0000313" key="2">
    <source>
        <dbReference type="Proteomes" id="UP000473470"/>
    </source>
</evidence>
<dbReference type="EMBL" id="VZOK01000005">
    <property type="protein sequence ID" value="KAB0640394.1"/>
    <property type="molecule type" value="Genomic_DNA"/>
</dbReference>
<organism evidence="1 2">
    <name type="scientific">Burkholderia stagnalis</name>
    <dbReference type="NCBI Taxonomy" id="1503054"/>
    <lineage>
        <taxon>Bacteria</taxon>
        <taxon>Pseudomonadati</taxon>
        <taxon>Pseudomonadota</taxon>
        <taxon>Betaproteobacteria</taxon>
        <taxon>Burkholderiales</taxon>
        <taxon>Burkholderiaceae</taxon>
        <taxon>Burkholderia</taxon>
        <taxon>Burkholderia cepacia complex</taxon>
    </lineage>
</organism>
<comment type="caution">
    <text evidence="1">The sequence shown here is derived from an EMBL/GenBank/DDBJ whole genome shotgun (WGS) entry which is preliminary data.</text>
</comment>
<reference evidence="1 2" key="1">
    <citation type="submission" date="2019-09" db="EMBL/GenBank/DDBJ databases">
        <title>Draft genome sequences of 48 bacterial type strains from the CCUG.</title>
        <authorList>
            <person name="Tunovic T."/>
            <person name="Pineiro-Iglesias B."/>
            <person name="Unosson C."/>
            <person name="Inganas E."/>
            <person name="Ohlen M."/>
            <person name="Cardew S."/>
            <person name="Jensie-Markopoulos S."/>
            <person name="Salva-Serra F."/>
            <person name="Jaen-Luchoro D."/>
            <person name="Karlsson R."/>
            <person name="Svensson-Stadler L."/>
            <person name="Chun J."/>
            <person name="Moore E."/>
        </authorList>
    </citation>
    <scope>NUCLEOTIDE SEQUENCE [LARGE SCALE GENOMIC DNA]</scope>
    <source>
        <strain evidence="1 2">CCUG 65686</strain>
    </source>
</reference>
<proteinExistence type="predicted"/>
<accession>A0A6L3N4M9</accession>